<reference evidence="9" key="1">
    <citation type="submission" date="2022-08" db="EMBL/GenBank/DDBJ databases">
        <title>Complete Genome Sequences of 2 Bosea sp. soil isolates.</title>
        <authorList>
            <person name="Alvarez Arevalo M."/>
            <person name="Sterndorff E.B."/>
            <person name="Faurdal D."/>
            <person name="Joergensen T.S."/>
            <person name="Weber T."/>
        </authorList>
    </citation>
    <scope>NUCLEOTIDE SEQUENCE</scope>
    <source>
        <strain evidence="9">NBC_00436</strain>
        <plasmid evidence="9">pNBC436</plasmid>
    </source>
</reference>
<gene>
    <name evidence="9" type="ORF">NWE54_27610</name>
</gene>
<comment type="similarity">
    <text evidence="2">Belongs to the VirD4/TraG family.</text>
</comment>
<feature type="region of interest" description="Disordered" evidence="7">
    <location>
        <begin position="747"/>
        <end position="766"/>
    </location>
</feature>
<proteinExistence type="inferred from homology"/>
<keyword evidence="3" id="KW-1003">Cell membrane</keyword>
<evidence type="ECO:0000256" key="6">
    <source>
        <dbReference type="ARBA" id="ARBA00023136"/>
    </source>
</evidence>
<comment type="subcellular location">
    <subcellularLocation>
        <location evidence="1">Cell membrane</location>
        <topology evidence="1">Multi-pass membrane protein</topology>
    </subcellularLocation>
</comment>
<evidence type="ECO:0000256" key="5">
    <source>
        <dbReference type="ARBA" id="ARBA00022989"/>
    </source>
</evidence>
<evidence type="ECO:0000256" key="1">
    <source>
        <dbReference type="ARBA" id="ARBA00004651"/>
    </source>
</evidence>
<feature type="region of interest" description="Disordered" evidence="7">
    <location>
        <begin position="606"/>
        <end position="687"/>
    </location>
</feature>
<keyword evidence="6 8" id="KW-0472">Membrane</keyword>
<dbReference type="InterPro" id="IPR051539">
    <property type="entry name" value="T4SS-coupling_protein"/>
</dbReference>
<dbReference type="EMBL" id="CP102775">
    <property type="protein sequence ID" value="UZF90057.1"/>
    <property type="molecule type" value="Genomic_DNA"/>
</dbReference>
<dbReference type="InterPro" id="IPR027417">
    <property type="entry name" value="P-loop_NTPase"/>
</dbReference>
<dbReference type="PANTHER" id="PTHR37937:SF1">
    <property type="entry name" value="CONJUGATIVE TRANSFER: DNA TRANSPORT"/>
    <property type="match status" value="1"/>
</dbReference>
<feature type="transmembrane region" description="Helical" evidence="8">
    <location>
        <begin position="82"/>
        <end position="107"/>
    </location>
</feature>
<keyword evidence="9" id="KW-0614">Plasmid</keyword>
<dbReference type="Gene3D" id="3.40.50.300">
    <property type="entry name" value="P-loop containing nucleotide triphosphate hydrolases"/>
    <property type="match status" value="1"/>
</dbReference>
<geneLocation type="plasmid" evidence="9">
    <name>pNBC436</name>
</geneLocation>
<feature type="compositionally biased region" description="Basic and acidic residues" evidence="7">
    <location>
        <begin position="647"/>
        <end position="663"/>
    </location>
</feature>
<keyword evidence="4 8" id="KW-0812">Transmembrane</keyword>
<accession>A0A9E8CNL3</accession>
<dbReference type="Pfam" id="PF02534">
    <property type="entry name" value="T4SS-DNA_transf"/>
    <property type="match status" value="1"/>
</dbReference>
<keyword evidence="5 8" id="KW-1133">Transmembrane helix</keyword>
<evidence type="ECO:0000256" key="3">
    <source>
        <dbReference type="ARBA" id="ARBA00022475"/>
    </source>
</evidence>
<name>A0A9E8CNL3_9HYPH</name>
<protein>
    <submittedName>
        <fullName evidence="9">Type IV secretory system conjugative DNA transfer family protein</fullName>
    </submittedName>
</protein>
<organism evidence="9">
    <name type="scientific">Bosea sp. NBC_00436</name>
    <dbReference type="NCBI Taxonomy" id="2969620"/>
    <lineage>
        <taxon>Bacteria</taxon>
        <taxon>Pseudomonadati</taxon>
        <taxon>Pseudomonadota</taxon>
        <taxon>Alphaproteobacteria</taxon>
        <taxon>Hyphomicrobiales</taxon>
        <taxon>Boseaceae</taxon>
        <taxon>Bosea</taxon>
    </lineage>
</organism>
<dbReference type="GO" id="GO:0005886">
    <property type="term" value="C:plasma membrane"/>
    <property type="evidence" value="ECO:0007669"/>
    <property type="project" value="UniProtKB-SubCell"/>
</dbReference>
<sequence length="766" mass="84242">MSRVYAFRLLITLLALIAAFLLTSLAYELVVTARWNPALVGEGKSRWALLQYQNSRRDPGALLVAWEHFSQRLAYPATRPEAILRGLIAVGATLALAAGIALLAVVMRKPTHHGNARFGTLIDAGRKGLLARQGLILGRLNGATITSDDPSHVLVVGPTRSGKGVSFVIPNGYNWRGSSVWFDPKRELFEAIGAHRQALGDKVFMFSPGERETHRFNPLDFIRRDAHMATDAAVVASFIVPEGTGSSEIWARTGRQLLTALIGYVVASPRYDGQRHLRAVTNLTATGVEFLRVLTNIRDDEQEFLPSWVVQGLNQFIALEKETRNSAFFNLTAALNPWTNDLVAAATASTDFDIAQLRKDPTAIFIGCSVAQLDIFRPIIKILIQQIHDVLMTAMPGPDEPHQVLIVIDEFRQLGKMESLVSKLTINAGYGFRMVLILQDLAQLDELYGKATRQTTVSACQVKLFIRMNDLETSEYVSKMLGSTTIEVRTPIIRAGKGIFSTRDKSVSYQERALRTAEELRQMPSDRAIVLVPNAPGFVIGKLRYFRDAPFKAIYRRFRDRRLKVPPLPAWEAQPLTSLAEVKAKVARQTAQATSHLPIDLVEPEVLPPVRSSPPPAAAFPPDLDGPDTIIEEPPLPPEQEAAPVPERPEERDDEIVELRPGRPTEAGPLPKIATNGERRAEPSASPSRLLELPIRPGARNVSISALMRANSGSIAAEQLELMPAAMMAGLSAEAQEAIDHVRRQIEDHGESRSGTVTNPRAIGEA</sequence>
<evidence type="ECO:0000256" key="7">
    <source>
        <dbReference type="SAM" id="MobiDB-lite"/>
    </source>
</evidence>
<evidence type="ECO:0000256" key="2">
    <source>
        <dbReference type="ARBA" id="ARBA00008806"/>
    </source>
</evidence>
<dbReference type="PANTHER" id="PTHR37937">
    <property type="entry name" value="CONJUGATIVE TRANSFER: DNA TRANSPORT"/>
    <property type="match status" value="1"/>
</dbReference>
<dbReference type="SUPFAM" id="SSF52540">
    <property type="entry name" value="P-loop containing nucleoside triphosphate hydrolases"/>
    <property type="match status" value="1"/>
</dbReference>
<evidence type="ECO:0000256" key="8">
    <source>
        <dbReference type="SAM" id="Phobius"/>
    </source>
</evidence>
<dbReference type="InterPro" id="IPR003688">
    <property type="entry name" value="TraG/VirD4"/>
</dbReference>
<dbReference type="AlphaFoldDB" id="A0A9E8CNL3"/>
<evidence type="ECO:0000256" key="4">
    <source>
        <dbReference type="ARBA" id="ARBA00022692"/>
    </source>
</evidence>
<evidence type="ECO:0000313" key="9">
    <source>
        <dbReference type="EMBL" id="UZF90057.1"/>
    </source>
</evidence>
<dbReference type="CDD" id="cd01127">
    <property type="entry name" value="TrwB_TraG_TraD_VirD4"/>
    <property type="match status" value="1"/>
</dbReference>